<reference evidence="2 3" key="1">
    <citation type="submission" date="2018-02" db="EMBL/GenBank/DDBJ databases">
        <title>Reclassifiation of [Polyangium] brachysporum DSM 7029 as Guopingzhaonella breviflexa gen. nov., sp. nov., a member of the family Comamonadaceae.</title>
        <authorList>
            <person name="Tang B."/>
        </authorList>
    </citation>
    <scope>NUCLEOTIDE SEQUENCE [LARGE SCALE GENOMIC DNA]</scope>
    <source>
        <strain evidence="2 3">BCRC 80649</strain>
    </source>
</reference>
<dbReference type="OrthoDB" id="8687660at2"/>
<name>A0A2S5SWP3_9BURK</name>
<evidence type="ECO:0000313" key="3">
    <source>
        <dbReference type="Proteomes" id="UP000238605"/>
    </source>
</evidence>
<accession>A0A2S5SWP3</accession>
<organism evidence="2 3">
    <name type="scientific">Caldimonas caldifontis</name>
    <dbReference type="NCBI Taxonomy" id="1452508"/>
    <lineage>
        <taxon>Bacteria</taxon>
        <taxon>Pseudomonadati</taxon>
        <taxon>Pseudomonadota</taxon>
        <taxon>Betaproteobacteria</taxon>
        <taxon>Burkholderiales</taxon>
        <taxon>Sphaerotilaceae</taxon>
        <taxon>Caldimonas</taxon>
    </lineage>
</organism>
<evidence type="ECO:0000313" key="2">
    <source>
        <dbReference type="EMBL" id="PPE67183.1"/>
    </source>
</evidence>
<keyword evidence="3" id="KW-1185">Reference proteome</keyword>
<gene>
    <name evidence="2" type="ORF">C1704_05760</name>
</gene>
<dbReference type="Pfam" id="PF07362">
    <property type="entry name" value="CcdA"/>
    <property type="match status" value="1"/>
</dbReference>
<proteinExistence type="predicted"/>
<dbReference type="Proteomes" id="UP000238605">
    <property type="component" value="Unassembled WGS sequence"/>
</dbReference>
<comment type="caution">
    <text evidence="2">The sequence shown here is derived from an EMBL/GenBank/DDBJ whole genome shotgun (WGS) entry which is preliminary data.</text>
</comment>
<dbReference type="AlphaFoldDB" id="A0A2S5SWP3"/>
<protein>
    <submittedName>
        <fullName evidence="2">Post-segregation antitoxin CcdA</fullName>
    </submittedName>
</protein>
<evidence type="ECO:0000256" key="1">
    <source>
        <dbReference type="ARBA" id="ARBA00022649"/>
    </source>
</evidence>
<keyword evidence="1" id="KW-1277">Toxin-antitoxin system</keyword>
<dbReference type="InterPro" id="IPR009956">
    <property type="entry name" value="Post-segregation_anti-tox_CcdA"/>
</dbReference>
<dbReference type="EMBL" id="PSNX01000004">
    <property type="protein sequence ID" value="PPE67183.1"/>
    <property type="molecule type" value="Genomic_DNA"/>
</dbReference>
<sequence length="83" mass="9661">MLRFDDAPKRPTNLSLNAKVLDAARDLGLNLSQTVDELLAAEVRRRYWERWNEENRAAIDAYNDRIAREGLPLARYRSFAKGR</sequence>